<evidence type="ECO:0000313" key="2">
    <source>
        <dbReference type="Proteomes" id="UP000003688"/>
    </source>
</evidence>
<organism evidence="1 2">
    <name type="scientific">Pedosphaera parvula (strain Ellin514)</name>
    <dbReference type="NCBI Taxonomy" id="320771"/>
    <lineage>
        <taxon>Bacteria</taxon>
        <taxon>Pseudomonadati</taxon>
        <taxon>Verrucomicrobiota</taxon>
        <taxon>Pedosphaerae</taxon>
        <taxon>Pedosphaerales</taxon>
        <taxon>Pedosphaeraceae</taxon>
        <taxon>Pedosphaera</taxon>
    </lineage>
</organism>
<dbReference type="AlphaFoldDB" id="B9XM26"/>
<reference evidence="1 2" key="1">
    <citation type="journal article" date="2011" name="J. Bacteriol.">
        <title>Genome sequence of 'Pedosphaera parvula' Ellin514, an aerobic Verrucomicrobial isolate from pasture soil.</title>
        <authorList>
            <person name="Kant R."/>
            <person name="van Passel M.W."/>
            <person name="Sangwan P."/>
            <person name="Palva A."/>
            <person name="Lucas S."/>
            <person name="Copeland A."/>
            <person name="Lapidus A."/>
            <person name="Glavina Del Rio T."/>
            <person name="Dalin E."/>
            <person name="Tice H."/>
            <person name="Bruce D."/>
            <person name="Goodwin L."/>
            <person name="Pitluck S."/>
            <person name="Chertkov O."/>
            <person name="Larimer F.W."/>
            <person name="Land M.L."/>
            <person name="Hauser L."/>
            <person name="Brettin T.S."/>
            <person name="Detter J.C."/>
            <person name="Han S."/>
            <person name="de Vos W.M."/>
            <person name="Janssen P.H."/>
            <person name="Smidt H."/>
        </authorList>
    </citation>
    <scope>NUCLEOTIDE SEQUENCE [LARGE SCALE GENOMIC DNA]</scope>
    <source>
        <strain evidence="1 2">Ellin514</strain>
    </source>
</reference>
<dbReference type="Proteomes" id="UP000003688">
    <property type="component" value="Unassembled WGS sequence"/>
</dbReference>
<keyword evidence="2" id="KW-1185">Reference proteome</keyword>
<accession>B9XM26</accession>
<dbReference type="EMBL" id="ABOX02000032">
    <property type="protein sequence ID" value="EEF59154.1"/>
    <property type="molecule type" value="Genomic_DNA"/>
</dbReference>
<name>B9XM26_PEDPL</name>
<protein>
    <submittedName>
        <fullName evidence="1">Uncharacterized protein</fullName>
    </submittedName>
</protein>
<dbReference type="STRING" id="320771.Cflav_PD1646"/>
<proteinExistence type="predicted"/>
<evidence type="ECO:0000313" key="1">
    <source>
        <dbReference type="EMBL" id="EEF59154.1"/>
    </source>
</evidence>
<sequence length="33" mass="3827">MSIFIITYLYMFKTNNISRVNAQASPVLAYRIS</sequence>
<comment type="caution">
    <text evidence="1">The sequence shown here is derived from an EMBL/GenBank/DDBJ whole genome shotgun (WGS) entry which is preliminary data.</text>
</comment>
<gene>
    <name evidence="1" type="ORF">Cflav_PD1646</name>
</gene>